<comment type="similarity">
    <text evidence="1">Belongs to the catalase family.</text>
</comment>
<evidence type="ECO:0000256" key="6">
    <source>
        <dbReference type="ARBA" id="ARBA00023004"/>
    </source>
</evidence>
<keyword evidence="4 10" id="KW-0479">Metal-binding</keyword>
<dbReference type="SMART" id="SM01060">
    <property type="entry name" value="Catalase"/>
    <property type="match status" value="1"/>
</dbReference>
<dbReference type="GO" id="GO:0005737">
    <property type="term" value="C:cytoplasm"/>
    <property type="evidence" value="ECO:0007669"/>
    <property type="project" value="TreeGrafter"/>
</dbReference>
<evidence type="ECO:0000256" key="9">
    <source>
        <dbReference type="PIRSR" id="PIRSR038928-1"/>
    </source>
</evidence>
<dbReference type="OrthoDB" id="3169619at2"/>
<protein>
    <submittedName>
        <fullName evidence="13">Catalase KatA</fullName>
    </submittedName>
</protein>
<evidence type="ECO:0000256" key="4">
    <source>
        <dbReference type="ARBA" id="ARBA00022723"/>
    </source>
</evidence>
<keyword evidence="14" id="KW-1185">Reference proteome</keyword>
<dbReference type="Gene3D" id="2.40.180.10">
    <property type="entry name" value="Catalase core domain"/>
    <property type="match status" value="1"/>
</dbReference>
<organism evidence="13 14">
    <name type="scientific">Austwickia chelonae NBRC 105200</name>
    <dbReference type="NCBI Taxonomy" id="1184607"/>
    <lineage>
        <taxon>Bacteria</taxon>
        <taxon>Bacillati</taxon>
        <taxon>Actinomycetota</taxon>
        <taxon>Actinomycetes</taxon>
        <taxon>Micrococcales</taxon>
        <taxon>Dermatophilaceae</taxon>
        <taxon>Austwickia</taxon>
    </lineage>
</organism>
<dbReference type="PROSITE" id="PS51402">
    <property type="entry name" value="CATALASE_3"/>
    <property type="match status" value="1"/>
</dbReference>
<dbReference type="PANTHER" id="PTHR11465">
    <property type="entry name" value="CATALASE"/>
    <property type="match status" value="1"/>
</dbReference>
<dbReference type="GO" id="GO:0042542">
    <property type="term" value="P:response to hydrogen peroxide"/>
    <property type="evidence" value="ECO:0007669"/>
    <property type="project" value="TreeGrafter"/>
</dbReference>
<evidence type="ECO:0000313" key="14">
    <source>
        <dbReference type="Proteomes" id="UP000008495"/>
    </source>
</evidence>
<dbReference type="GO" id="GO:0046872">
    <property type="term" value="F:metal ion binding"/>
    <property type="evidence" value="ECO:0007669"/>
    <property type="project" value="UniProtKB-KW"/>
</dbReference>
<dbReference type="Proteomes" id="UP000008495">
    <property type="component" value="Unassembled WGS sequence"/>
</dbReference>
<keyword evidence="6 10" id="KW-0408">Iron</keyword>
<comment type="cofactor">
    <cofactor evidence="10">
        <name>heme</name>
        <dbReference type="ChEBI" id="CHEBI:30413"/>
    </cofactor>
</comment>
<proteinExistence type="inferred from homology"/>
<dbReference type="CDD" id="cd08156">
    <property type="entry name" value="catalase_clade_3"/>
    <property type="match status" value="1"/>
</dbReference>
<evidence type="ECO:0000256" key="3">
    <source>
        <dbReference type="ARBA" id="ARBA00022617"/>
    </source>
</evidence>
<evidence type="ECO:0000256" key="10">
    <source>
        <dbReference type="PIRSR" id="PIRSR038928-2"/>
    </source>
</evidence>
<dbReference type="PRINTS" id="PR00067">
    <property type="entry name" value="CATALASE"/>
</dbReference>
<evidence type="ECO:0000256" key="7">
    <source>
        <dbReference type="ARBA" id="ARBA00023324"/>
    </source>
</evidence>
<dbReference type="InterPro" id="IPR010582">
    <property type="entry name" value="Catalase_immune_responsive"/>
</dbReference>
<feature type="compositionally biased region" description="Polar residues" evidence="11">
    <location>
        <begin position="1"/>
        <end position="20"/>
    </location>
</feature>
<dbReference type="Pfam" id="PF00199">
    <property type="entry name" value="Catalase"/>
    <property type="match status" value="1"/>
</dbReference>
<dbReference type="GO" id="GO:0042744">
    <property type="term" value="P:hydrogen peroxide catabolic process"/>
    <property type="evidence" value="ECO:0007669"/>
    <property type="project" value="UniProtKB-KW"/>
</dbReference>
<evidence type="ECO:0000256" key="11">
    <source>
        <dbReference type="SAM" id="MobiDB-lite"/>
    </source>
</evidence>
<dbReference type="Pfam" id="PF06628">
    <property type="entry name" value="Catalase-rel"/>
    <property type="match status" value="1"/>
</dbReference>
<keyword evidence="2" id="KW-0575">Peroxidase</keyword>
<feature type="active site" evidence="9">
    <location>
        <position position="137"/>
    </location>
</feature>
<feature type="binding site" description="axial binding residue" evidence="10">
    <location>
        <position position="347"/>
    </location>
    <ligand>
        <name>heme</name>
        <dbReference type="ChEBI" id="CHEBI:30413"/>
    </ligand>
    <ligandPart>
        <name>Fe</name>
        <dbReference type="ChEBI" id="CHEBI:18248"/>
    </ligandPart>
</feature>
<evidence type="ECO:0000256" key="5">
    <source>
        <dbReference type="ARBA" id="ARBA00023002"/>
    </source>
</evidence>
<dbReference type="PIRSF" id="PIRSF038928">
    <property type="entry name" value="Catalase_clade1-3"/>
    <property type="match status" value="1"/>
</dbReference>
<accession>K6V856</accession>
<name>K6V856_9MICO</name>
<evidence type="ECO:0000256" key="8">
    <source>
        <dbReference type="ARBA" id="ARBA00049254"/>
    </source>
</evidence>
<comment type="catalytic activity">
    <reaction evidence="8">
        <text>2 H2O2 = O2 + 2 H2O</text>
        <dbReference type="Rhea" id="RHEA:20309"/>
        <dbReference type="ChEBI" id="CHEBI:15377"/>
        <dbReference type="ChEBI" id="CHEBI:15379"/>
        <dbReference type="ChEBI" id="CHEBI:16240"/>
        <dbReference type="EC" id="1.11.1.6"/>
    </reaction>
</comment>
<keyword evidence="5" id="KW-0560">Oxidoreductase</keyword>
<feature type="region of interest" description="Disordered" evidence="11">
    <location>
        <begin position="1"/>
        <end position="24"/>
    </location>
</feature>
<sequence length="526" mass="59335">MTDAQNPAISHTDRSGSTLINGAPAVSDRNSLTLGPDGPLLLHDHALVTSLAHFNRENIPDRKPHAKGSGAFGELLITHDISRYTKAALFQPGTRTRMLARFSTVAGEAGSPDTWRDVRGFALKFYTTEGNWDLVGNNTPIFFLRDPMKFPHFIRSQKRLPNSGLRDQNMQWDFWTTNPESAHQVTYLMGDRGLPRSWRYMNGYGSHTYMWTNTEGERFWVKFHFHSNQGVENWAGPDAEKIAGEDADFHRRDLFDAIEKGDHPSWTLSVQIMPYEEAKTYRFNPFDLTKIWSHQDYPLIEVGRMTLDRNPENFFAQVDQASFAPSNIVPGIGFSPDRMLLARVFAYADAHRARLGVNHDQLPVNQPLPEVMEKLNVYTFDGPMRYHHSGSQATYAANSVGRPYSDIEGPVEDRWEADGEMVRCAQTLRIEDDDFGQAGTLVREVFDDAQRDRFVHTVAGALLQGVSEPVLERAFWYWSQVDEQIGARIKAEVQRGQAGGGPGNDPDKAAAKEPRAIRETDTQAGH</sequence>
<dbReference type="AlphaFoldDB" id="K6V856"/>
<keyword evidence="7" id="KW-0376">Hydrogen peroxide</keyword>
<dbReference type="InterPro" id="IPR040333">
    <property type="entry name" value="Catalase_3"/>
</dbReference>
<feature type="compositionally biased region" description="Basic and acidic residues" evidence="11">
    <location>
        <begin position="505"/>
        <end position="526"/>
    </location>
</feature>
<dbReference type="EMBL" id="BAGZ01000009">
    <property type="protein sequence ID" value="GAB78408.1"/>
    <property type="molecule type" value="Genomic_DNA"/>
</dbReference>
<dbReference type="RefSeq" id="WP_006503163.1">
    <property type="nucleotide sequence ID" value="NZ_BAGZ01000009.1"/>
</dbReference>
<dbReference type="InterPro" id="IPR011614">
    <property type="entry name" value="Catalase_core"/>
</dbReference>
<dbReference type="GO" id="GO:0020037">
    <property type="term" value="F:heme binding"/>
    <property type="evidence" value="ECO:0007669"/>
    <property type="project" value="InterPro"/>
</dbReference>
<feature type="domain" description="Catalase core" evidence="12">
    <location>
        <begin position="18"/>
        <end position="404"/>
    </location>
</feature>
<dbReference type="InterPro" id="IPR020835">
    <property type="entry name" value="Catalase_sf"/>
</dbReference>
<evidence type="ECO:0000256" key="2">
    <source>
        <dbReference type="ARBA" id="ARBA00022559"/>
    </source>
</evidence>
<dbReference type="InterPro" id="IPR024711">
    <property type="entry name" value="Catalase_clade1/3"/>
</dbReference>
<feature type="region of interest" description="Disordered" evidence="11">
    <location>
        <begin position="492"/>
        <end position="526"/>
    </location>
</feature>
<dbReference type="FunFam" id="2.40.180.10:FF:000001">
    <property type="entry name" value="Catalase"/>
    <property type="match status" value="1"/>
</dbReference>
<dbReference type="SUPFAM" id="SSF56634">
    <property type="entry name" value="Heme-dependent catalase-like"/>
    <property type="match status" value="1"/>
</dbReference>
<reference evidence="13 14" key="1">
    <citation type="submission" date="2012-08" db="EMBL/GenBank/DDBJ databases">
        <title>Whole genome shotgun sequence of Austwickia chelonae NBRC 105200.</title>
        <authorList>
            <person name="Yoshida I."/>
            <person name="Hosoyama A."/>
            <person name="Tsuchikane K."/>
            <person name="Katsumata H."/>
            <person name="Ando Y."/>
            <person name="Ohji S."/>
            <person name="Hamada M."/>
            <person name="Tamura T."/>
            <person name="Yamazoe A."/>
            <person name="Yamazaki S."/>
            <person name="Fujita N."/>
        </authorList>
    </citation>
    <scope>NUCLEOTIDE SEQUENCE [LARGE SCALE GENOMIC DNA]</scope>
    <source>
        <strain evidence="13 14">NBRC 105200</strain>
    </source>
</reference>
<evidence type="ECO:0000259" key="12">
    <source>
        <dbReference type="SMART" id="SM01060"/>
    </source>
</evidence>
<dbReference type="PROSITE" id="PS00437">
    <property type="entry name" value="CATALASE_1"/>
    <property type="match status" value="1"/>
</dbReference>
<evidence type="ECO:0000256" key="1">
    <source>
        <dbReference type="ARBA" id="ARBA00005329"/>
    </source>
</evidence>
<keyword evidence="3 10" id="KW-0349">Heme</keyword>
<dbReference type="GO" id="GO:0004096">
    <property type="term" value="F:catalase activity"/>
    <property type="evidence" value="ECO:0007669"/>
    <property type="project" value="UniProtKB-EC"/>
</dbReference>
<comment type="caution">
    <text evidence="13">The sequence shown here is derived from an EMBL/GenBank/DDBJ whole genome shotgun (WGS) entry which is preliminary data.</text>
</comment>
<dbReference type="STRING" id="100225.SAMN05421595_2674"/>
<dbReference type="PANTHER" id="PTHR11465:SF9">
    <property type="entry name" value="CATALASE"/>
    <property type="match status" value="1"/>
</dbReference>
<dbReference type="eggNOG" id="COG0753">
    <property type="taxonomic scope" value="Bacteria"/>
</dbReference>
<gene>
    <name evidence="13" type="primary">katA</name>
    <name evidence="13" type="ORF">AUCHE_09_00140</name>
</gene>
<dbReference type="InterPro" id="IPR002226">
    <property type="entry name" value="Catalase_haem_BS"/>
</dbReference>
<feature type="active site" evidence="9">
    <location>
        <position position="65"/>
    </location>
</feature>
<evidence type="ECO:0000313" key="13">
    <source>
        <dbReference type="EMBL" id="GAB78408.1"/>
    </source>
</evidence>
<dbReference type="InterPro" id="IPR018028">
    <property type="entry name" value="Catalase"/>
</dbReference>